<organism evidence="2 3">
    <name type="scientific">Gimesia aquarii</name>
    <dbReference type="NCBI Taxonomy" id="2527964"/>
    <lineage>
        <taxon>Bacteria</taxon>
        <taxon>Pseudomonadati</taxon>
        <taxon>Planctomycetota</taxon>
        <taxon>Planctomycetia</taxon>
        <taxon>Planctomycetales</taxon>
        <taxon>Planctomycetaceae</taxon>
        <taxon>Gimesia</taxon>
    </lineage>
</organism>
<sequence length="106" mass="12238">MLDDLFNYAFGFGEWFDKLINSLLCWFSQAYCWFFTVMTDYVYAAVAAFVPTEPGWYTVDISSFATYYQACNAWLPLSEAALAVAFWAGIYIPYRSLQFVVAFFIS</sequence>
<keyword evidence="3" id="KW-1185">Reference proteome</keyword>
<keyword evidence="1" id="KW-0812">Transmembrane</keyword>
<gene>
    <name evidence="2" type="ORF">V202x_28380</name>
</gene>
<protein>
    <submittedName>
        <fullName evidence="2">Uncharacterized protein</fullName>
    </submittedName>
</protein>
<evidence type="ECO:0000256" key="1">
    <source>
        <dbReference type="SAM" id="Phobius"/>
    </source>
</evidence>
<feature type="transmembrane region" description="Helical" evidence="1">
    <location>
        <begin position="30"/>
        <end position="50"/>
    </location>
</feature>
<dbReference type="Proteomes" id="UP000318384">
    <property type="component" value="Chromosome"/>
</dbReference>
<dbReference type="AlphaFoldDB" id="A0A517WW19"/>
<accession>A0A517WW19</accession>
<dbReference type="RefSeq" id="WP_145175716.1">
    <property type="nucleotide sequence ID" value="NZ_CP037422.1"/>
</dbReference>
<dbReference type="EMBL" id="CP037422">
    <property type="protein sequence ID" value="QDU09463.1"/>
    <property type="molecule type" value="Genomic_DNA"/>
</dbReference>
<dbReference type="OrthoDB" id="9888471at2"/>
<keyword evidence="1" id="KW-0472">Membrane</keyword>
<evidence type="ECO:0000313" key="3">
    <source>
        <dbReference type="Proteomes" id="UP000318384"/>
    </source>
</evidence>
<evidence type="ECO:0000313" key="2">
    <source>
        <dbReference type="EMBL" id="QDU09463.1"/>
    </source>
</evidence>
<keyword evidence="1" id="KW-1133">Transmembrane helix</keyword>
<name>A0A517WW19_9PLAN</name>
<proteinExistence type="predicted"/>
<reference evidence="2 3" key="1">
    <citation type="submission" date="2019-03" db="EMBL/GenBank/DDBJ databases">
        <title>Deep-cultivation of Planctomycetes and their phenomic and genomic characterization uncovers novel biology.</title>
        <authorList>
            <person name="Wiegand S."/>
            <person name="Jogler M."/>
            <person name="Boedeker C."/>
            <person name="Pinto D."/>
            <person name="Vollmers J."/>
            <person name="Rivas-Marin E."/>
            <person name="Kohn T."/>
            <person name="Peeters S.H."/>
            <person name="Heuer A."/>
            <person name="Rast P."/>
            <person name="Oberbeckmann S."/>
            <person name="Bunk B."/>
            <person name="Jeske O."/>
            <person name="Meyerdierks A."/>
            <person name="Storesund J.E."/>
            <person name="Kallscheuer N."/>
            <person name="Luecker S."/>
            <person name="Lage O.M."/>
            <person name="Pohl T."/>
            <person name="Merkel B.J."/>
            <person name="Hornburger P."/>
            <person name="Mueller R.-W."/>
            <person name="Bruemmer F."/>
            <person name="Labrenz M."/>
            <person name="Spormann A.M."/>
            <person name="Op den Camp H."/>
            <person name="Overmann J."/>
            <person name="Amann R."/>
            <person name="Jetten M.S.M."/>
            <person name="Mascher T."/>
            <person name="Medema M.H."/>
            <person name="Devos D.P."/>
            <person name="Kaster A.-K."/>
            <person name="Ovreas L."/>
            <person name="Rohde M."/>
            <person name="Galperin M.Y."/>
            <person name="Jogler C."/>
        </authorList>
    </citation>
    <scope>NUCLEOTIDE SEQUENCE [LARGE SCALE GENOMIC DNA]</scope>
    <source>
        <strain evidence="2 3">V202</strain>
    </source>
</reference>